<evidence type="ECO:0000313" key="2">
    <source>
        <dbReference type="Proteomes" id="UP000294682"/>
    </source>
</evidence>
<dbReference type="Proteomes" id="UP000294682">
    <property type="component" value="Unassembled WGS sequence"/>
</dbReference>
<protein>
    <submittedName>
        <fullName evidence="1">Uncharacterized protein DUF3788</fullName>
    </submittedName>
</protein>
<dbReference type="Pfam" id="PF12663">
    <property type="entry name" value="DUF3788"/>
    <property type="match status" value="1"/>
</dbReference>
<reference evidence="1 2" key="1">
    <citation type="submission" date="2019-03" db="EMBL/GenBank/DDBJ databases">
        <title>Genomic Encyclopedia of Type Strains, Phase IV (KMG-IV): sequencing the most valuable type-strain genomes for metagenomic binning, comparative biology and taxonomic classification.</title>
        <authorList>
            <person name="Goeker M."/>
        </authorList>
    </citation>
    <scope>NUCLEOTIDE SEQUENCE [LARGE SCALE GENOMIC DNA]</scope>
    <source>
        <strain evidence="1 2">DSM 100433</strain>
    </source>
</reference>
<dbReference type="AlphaFoldDB" id="A0A9X8UJK0"/>
<proteinExistence type="predicted"/>
<organism evidence="1 2">
    <name type="scientific">Harryflintia acetispora</name>
    <dbReference type="NCBI Taxonomy" id="1849041"/>
    <lineage>
        <taxon>Bacteria</taxon>
        <taxon>Bacillati</taxon>
        <taxon>Bacillota</taxon>
        <taxon>Clostridia</taxon>
        <taxon>Eubacteriales</taxon>
        <taxon>Oscillospiraceae</taxon>
        <taxon>Harryflintia</taxon>
    </lineage>
</organism>
<sequence>MAPTAQPTAGELALAGGPLWRRLCEELGERYRIQPKIEYSGCSMAPGWNVKYRKGSRAVCTLYPAKGIFTCLVVIGPREEERARLLLGGMSPYLRDLYGNAKPMMGARWLMIEIADERTLSEALALIALRMEKEKMEK</sequence>
<dbReference type="EMBL" id="SLUK01000004">
    <property type="protein sequence ID" value="TCL43721.1"/>
    <property type="molecule type" value="Genomic_DNA"/>
</dbReference>
<keyword evidence="2" id="KW-1185">Reference proteome</keyword>
<name>A0A9X8UJK0_9FIRM</name>
<dbReference type="InterPro" id="IPR024265">
    <property type="entry name" value="DUF3788"/>
</dbReference>
<gene>
    <name evidence="1" type="ORF">EDD78_10455</name>
</gene>
<evidence type="ECO:0000313" key="1">
    <source>
        <dbReference type="EMBL" id="TCL43721.1"/>
    </source>
</evidence>
<dbReference type="RefSeq" id="WP_286170773.1">
    <property type="nucleotide sequence ID" value="NZ_SLUK01000004.1"/>
</dbReference>
<accession>A0A9X8UJK0</accession>
<comment type="caution">
    <text evidence="1">The sequence shown here is derived from an EMBL/GenBank/DDBJ whole genome shotgun (WGS) entry which is preliminary data.</text>
</comment>